<dbReference type="EMBL" id="SMKZ01000030">
    <property type="protein sequence ID" value="TDE07443.1"/>
    <property type="molecule type" value="Genomic_DNA"/>
</dbReference>
<dbReference type="AlphaFoldDB" id="A0A4R5DB23"/>
<name>A0A4R5DB23_9ACTN</name>
<dbReference type="SUPFAM" id="SSF51621">
    <property type="entry name" value="Phosphoenolpyruvate/pyruvate domain"/>
    <property type="match status" value="1"/>
</dbReference>
<evidence type="ECO:0000313" key="2">
    <source>
        <dbReference type="Proteomes" id="UP000294739"/>
    </source>
</evidence>
<keyword evidence="1" id="KW-0456">Lyase</keyword>
<dbReference type="InterPro" id="IPR040442">
    <property type="entry name" value="Pyrv_kinase-like_dom_sf"/>
</dbReference>
<proteinExistence type="predicted"/>
<comment type="caution">
    <text evidence="1">The sequence shown here is derived from an EMBL/GenBank/DDBJ whole genome shotgun (WGS) entry which is preliminary data.</text>
</comment>
<dbReference type="InterPro" id="IPR015813">
    <property type="entry name" value="Pyrv/PenolPyrv_kinase-like_dom"/>
</dbReference>
<dbReference type="PANTHER" id="PTHR42905">
    <property type="entry name" value="PHOSPHOENOLPYRUVATE CARBOXYLASE"/>
    <property type="match status" value="1"/>
</dbReference>
<sequence>MYSAITCDVLRATVPPFVECQQCTVNNRPEIPPRPAHLEGSMNHTRQLRELIAAGTVPCPIVYNPLTAVIAREAGFPMVGVGGYALGANLMTAEPLLTLTECVEHARRIVLAARVPVVVDAGAGFGSPVHAQRTVREFESAGIAGIHLEDQVYPKRVHYHRGIEHIVPVQEMVERIEAAVEARRDADFVIVARTDAMATDGYDEAIRRAHRYVEAGADLIYAWPNDLDEARRVPRDVPAPTVYGVSEGNRLGRPRPSTAELAEMGYSVVRNPHLATLTQYRAVQEALRHWRRTGRTSDEPAEMVRIRQEIEDVMGLDAHYALERRTIEKS</sequence>
<accession>A0A4R5DB23</accession>
<organism evidence="1 2">
    <name type="scientific">Jiangella asiatica</name>
    <dbReference type="NCBI Taxonomy" id="2530372"/>
    <lineage>
        <taxon>Bacteria</taxon>
        <taxon>Bacillati</taxon>
        <taxon>Actinomycetota</taxon>
        <taxon>Actinomycetes</taxon>
        <taxon>Jiangellales</taxon>
        <taxon>Jiangellaceae</taxon>
        <taxon>Jiangella</taxon>
    </lineage>
</organism>
<dbReference type="Gene3D" id="3.20.20.60">
    <property type="entry name" value="Phosphoenolpyruvate-binding domains"/>
    <property type="match status" value="1"/>
</dbReference>
<evidence type="ECO:0000313" key="1">
    <source>
        <dbReference type="EMBL" id="TDE07443.1"/>
    </source>
</evidence>
<dbReference type="Proteomes" id="UP000294739">
    <property type="component" value="Unassembled WGS sequence"/>
</dbReference>
<dbReference type="InParanoid" id="A0A4R5DB23"/>
<dbReference type="GO" id="GO:0016833">
    <property type="term" value="F:oxo-acid-lyase activity"/>
    <property type="evidence" value="ECO:0007669"/>
    <property type="project" value="UniProtKB-ARBA"/>
</dbReference>
<dbReference type="Pfam" id="PF13714">
    <property type="entry name" value="PEP_mutase"/>
    <property type="match status" value="1"/>
</dbReference>
<dbReference type="OrthoDB" id="9771433at2"/>
<dbReference type="PANTHER" id="PTHR42905:SF5">
    <property type="entry name" value="CARBOXYVINYL-CARBOXYPHOSPHONATE PHOSPHORYLMUTASE, CHLOROPLASTIC"/>
    <property type="match status" value="1"/>
</dbReference>
<reference evidence="1 2" key="1">
    <citation type="submission" date="2019-03" db="EMBL/GenBank/DDBJ databases">
        <title>Draft genome sequences of novel Actinobacteria.</title>
        <authorList>
            <person name="Sahin N."/>
            <person name="Ay H."/>
            <person name="Saygin H."/>
        </authorList>
    </citation>
    <scope>NUCLEOTIDE SEQUENCE [LARGE SCALE GENOMIC DNA]</scope>
    <source>
        <strain evidence="1 2">5K138</strain>
    </source>
</reference>
<gene>
    <name evidence="1" type="ORF">E1269_19605</name>
</gene>
<dbReference type="CDD" id="cd00377">
    <property type="entry name" value="ICL_PEPM"/>
    <property type="match status" value="1"/>
</dbReference>
<keyword evidence="2" id="KW-1185">Reference proteome</keyword>
<protein>
    <submittedName>
        <fullName evidence="1">Isocitrate lyase/PEP mutase family protein</fullName>
    </submittedName>
</protein>
<dbReference type="InterPro" id="IPR039556">
    <property type="entry name" value="ICL/PEPM"/>
</dbReference>